<keyword evidence="3" id="KW-0548">Nucleotidyltransferase</keyword>
<evidence type="ECO:0000313" key="4">
    <source>
        <dbReference type="EMBL" id="WNM95039.1"/>
    </source>
</evidence>
<evidence type="ECO:0000256" key="3">
    <source>
        <dbReference type="ARBA" id="ARBA00022695"/>
    </source>
</evidence>
<sequence length="646" mass="72075">MGVSEDTVGSQNRGRRVSRRCRAYRQRTKDYILRCVASWQAMFGCRVALPLSWESRSCSDMARLVKSFLSQEVSSDPAAQLGFQSIKKGLPASCSCMEKGMLDKLASVISGPPRALPKNYLSFVKKEVRTLFPKCWDTSYEKFCLTSSPPLSACTEEVRSRGGCLEALVSSSGSCGQAEYLETVLKGHGDLPRVLQGELMVVQSAGKPRPLSKFSAASFHLQPLHKTIFGRLKRYPWLLVGPPTSSRLQRAGFREGGGELVSGDYASATDGLSVEVAETILETILSTAGVVPDNVKRFARAALRPSLSTPDGKVVDVSVGQMMGSFLSFPLLCLQNYLAFRWASRHIKEKIPLLINGDDILFQRTGLFNKWSSVLSEVGLTVETTKTSVEESWGTINSTLLRWSQGLLTPSWSPRFGMFRPAEHPSSLGRSFLDFLCGCDDPSLRYRSGREWFKWHLVELRSAFCSLPSLGFRGLLAKRLSKVFDLEFAPQRELPRPFKRHQVGFSEDFVSRLDLCALSEEELFQSSCEVAARKWNEGYSSVDETAEAIRYCLARSCPRPYDYSFHPFFFAANDVEFSFGLRNRLKRLIHRGPTSKAYLAPFPPREDVLFVTSVMESLAPSQGEFEVLPPYSEFADVVVGGGAPWW</sequence>
<keyword evidence="1 4" id="KW-0696">RNA-directed RNA polymerase</keyword>
<dbReference type="Pfam" id="PF05919">
    <property type="entry name" value="Mitovir_RNA_pol"/>
    <property type="match status" value="1"/>
</dbReference>
<dbReference type="SUPFAM" id="SSF56672">
    <property type="entry name" value="DNA/RNA polymerases"/>
    <property type="match status" value="1"/>
</dbReference>
<evidence type="ECO:0000256" key="2">
    <source>
        <dbReference type="ARBA" id="ARBA00022679"/>
    </source>
</evidence>
<dbReference type="InterPro" id="IPR043502">
    <property type="entry name" value="DNA/RNA_pol_sf"/>
</dbReference>
<reference evidence="4" key="1">
    <citation type="submission" date="2023-06" db="EMBL/GenBank/DDBJ databases">
        <title>Mycovirome of Diapothe helianthi and D. gulyae, causal agents of Phomopsis stem canker of sunflower, sheds light on interspecieces transmission.</title>
        <authorList>
            <person name="Wu C.-F."/>
            <person name="Zellner W."/>
            <person name="Kontz B."/>
            <person name="Kashyap R."/>
            <person name="Mathew F."/>
            <person name="Marzano S.-Y.L."/>
        </authorList>
    </citation>
    <scope>NUCLEOTIDE SEQUENCE</scope>
    <source>
        <strain evidence="4">Dg77</strain>
    </source>
</reference>
<keyword evidence="2" id="KW-0808">Transferase</keyword>
<proteinExistence type="predicted"/>
<dbReference type="EMBL" id="OR224976">
    <property type="protein sequence ID" value="WNM95039.1"/>
    <property type="molecule type" value="Genomic_RNA"/>
</dbReference>
<dbReference type="GO" id="GO:0003968">
    <property type="term" value="F:RNA-directed RNA polymerase activity"/>
    <property type="evidence" value="ECO:0007669"/>
    <property type="project" value="UniProtKB-KW"/>
</dbReference>
<name>A0AA96KG10_9VIRU</name>
<protein>
    <submittedName>
        <fullName evidence="4">RNA-dependent RNA polymerase</fullName>
    </submittedName>
</protein>
<organism evidence="4">
    <name type="scientific">Diaporthe gulyae scleroulivirus 1</name>
    <dbReference type="NCBI Taxonomy" id="3077432"/>
    <lineage>
        <taxon>Viruses</taxon>
        <taxon>Riboviria</taxon>
        <taxon>Orthornavirae</taxon>
        <taxon>Lenarviricota</taxon>
        <taxon>Miaviricetes</taxon>
        <taxon>Ourlivirales</taxon>
        <taxon>Botourmiaviridae</taxon>
        <taxon>Scleroulivirus</taxon>
    </lineage>
</organism>
<evidence type="ECO:0000256" key="1">
    <source>
        <dbReference type="ARBA" id="ARBA00022484"/>
    </source>
</evidence>
<accession>A0AA96KG10</accession>
<dbReference type="InterPro" id="IPR008686">
    <property type="entry name" value="RNA_pol_mitovir"/>
</dbReference>